<dbReference type="EMBL" id="ML179072">
    <property type="protein sequence ID" value="THV02944.1"/>
    <property type="molecule type" value="Genomic_DNA"/>
</dbReference>
<proteinExistence type="predicted"/>
<gene>
    <name evidence="2" type="ORF">K435DRAFT_852380</name>
</gene>
<accession>A0A4S8ML36</accession>
<evidence type="ECO:0000256" key="1">
    <source>
        <dbReference type="SAM" id="MobiDB-lite"/>
    </source>
</evidence>
<dbReference type="OrthoDB" id="3067692at2759"/>
<keyword evidence="3" id="KW-1185">Reference proteome</keyword>
<evidence type="ECO:0000313" key="3">
    <source>
        <dbReference type="Proteomes" id="UP000297245"/>
    </source>
</evidence>
<reference evidence="2 3" key="1">
    <citation type="journal article" date="2019" name="Nat. Ecol. Evol.">
        <title>Megaphylogeny resolves global patterns of mushroom evolution.</title>
        <authorList>
            <person name="Varga T."/>
            <person name="Krizsan K."/>
            <person name="Foldi C."/>
            <person name="Dima B."/>
            <person name="Sanchez-Garcia M."/>
            <person name="Sanchez-Ramirez S."/>
            <person name="Szollosi G.J."/>
            <person name="Szarkandi J.G."/>
            <person name="Papp V."/>
            <person name="Albert L."/>
            <person name="Andreopoulos W."/>
            <person name="Angelini C."/>
            <person name="Antonin V."/>
            <person name="Barry K.W."/>
            <person name="Bougher N.L."/>
            <person name="Buchanan P."/>
            <person name="Buyck B."/>
            <person name="Bense V."/>
            <person name="Catcheside P."/>
            <person name="Chovatia M."/>
            <person name="Cooper J."/>
            <person name="Damon W."/>
            <person name="Desjardin D."/>
            <person name="Finy P."/>
            <person name="Geml J."/>
            <person name="Haridas S."/>
            <person name="Hughes K."/>
            <person name="Justo A."/>
            <person name="Karasinski D."/>
            <person name="Kautmanova I."/>
            <person name="Kiss B."/>
            <person name="Kocsube S."/>
            <person name="Kotiranta H."/>
            <person name="LaButti K.M."/>
            <person name="Lechner B.E."/>
            <person name="Liimatainen K."/>
            <person name="Lipzen A."/>
            <person name="Lukacs Z."/>
            <person name="Mihaltcheva S."/>
            <person name="Morgado L.N."/>
            <person name="Niskanen T."/>
            <person name="Noordeloos M.E."/>
            <person name="Ohm R.A."/>
            <person name="Ortiz-Santana B."/>
            <person name="Ovrebo C."/>
            <person name="Racz N."/>
            <person name="Riley R."/>
            <person name="Savchenko A."/>
            <person name="Shiryaev A."/>
            <person name="Soop K."/>
            <person name="Spirin V."/>
            <person name="Szebenyi C."/>
            <person name="Tomsovsky M."/>
            <person name="Tulloss R.E."/>
            <person name="Uehling J."/>
            <person name="Grigoriev I.V."/>
            <person name="Vagvolgyi C."/>
            <person name="Papp T."/>
            <person name="Martin F.M."/>
            <person name="Miettinen O."/>
            <person name="Hibbett D.S."/>
            <person name="Nagy L.G."/>
        </authorList>
    </citation>
    <scope>NUCLEOTIDE SEQUENCE [LARGE SCALE GENOMIC DNA]</scope>
    <source>
        <strain evidence="2 3">CBS 962.96</strain>
    </source>
</reference>
<dbReference type="AlphaFoldDB" id="A0A4S8ML36"/>
<name>A0A4S8ML36_DENBC</name>
<dbReference type="Proteomes" id="UP000297245">
    <property type="component" value="Unassembled WGS sequence"/>
</dbReference>
<organism evidence="2 3">
    <name type="scientific">Dendrothele bispora (strain CBS 962.96)</name>
    <dbReference type="NCBI Taxonomy" id="1314807"/>
    <lineage>
        <taxon>Eukaryota</taxon>
        <taxon>Fungi</taxon>
        <taxon>Dikarya</taxon>
        <taxon>Basidiomycota</taxon>
        <taxon>Agaricomycotina</taxon>
        <taxon>Agaricomycetes</taxon>
        <taxon>Agaricomycetidae</taxon>
        <taxon>Agaricales</taxon>
        <taxon>Agaricales incertae sedis</taxon>
        <taxon>Dendrothele</taxon>
    </lineage>
</organism>
<sequence length="517" mass="56778">MAPKKTSKKRYPVRKSTGAKAHRKQLGSGPAKSDANPTDTDLSPIEGRRKRKTSPNINSANDERVLDYQTDFAKTPPDAQARFAFVSSDYVLILTPSGAEELTAEAIENAGWAFFTCPACELLRQEKKTKFVYNGFYGSDGKPMEKTIISINNKQFTFFKPVKLQKLAIVQLQCNGASTDFEMPFKYMALRAATYASGVVSVEDVLKNGLTSPAITNLASSQPQPLLTANVTFDLDSPEGLAEHARSMVDLRNALDAMSVNQVIFILVTHSDPETGDLHYTADGGGAEELAVVMDALLPTAIQNWLCERSAYLFFLVCGAKPLTKDGGLTATPRKVFQHAFLFPTAHLQPSQVTLFASDLVEQVHMHNLILERAVMLTLQNLPSLGLHTRILRISARTDLAGKPFAAATRYVWSHYKRRPWGLDAPTFCVVCNSVKSFDKSNHITDPNGSFAVEFKCSGELKCSGPASKEASLTRCANAVMIPLSSCEGKLVKGTKDPCGLWQEHEFTWDAGVLRRF</sequence>
<protein>
    <submittedName>
        <fullName evidence="2">Uncharacterized protein</fullName>
    </submittedName>
</protein>
<feature type="region of interest" description="Disordered" evidence="1">
    <location>
        <begin position="1"/>
        <end position="61"/>
    </location>
</feature>
<evidence type="ECO:0000313" key="2">
    <source>
        <dbReference type="EMBL" id="THV02944.1"/>
    </source>
</evidence>
<feature type="compositionally biased region" description="Basic residues" evidence="1">
    <location>
        <begin position="1"/>
        <end position="13"/>
    </location>
</feature>